<gene>
    <name evidence="2" type="ORF">G7Y89_g856</name>
</gene>
<reference evidence="2 3" key="1">
    <citation type="submission" date="2020-03" db="EMBL/GenBank/DDBJ databases">
        <title>Draft Genome Sequence of Cudoniella acicularis.</title>
        <authorList>
            <person name="Buettner E."/>
            <person name="Kellner H."/>
        </authorList>
    </citation>
    <scope>NUCLEOTIDE SEQUENCE [LARGE SCALE GENOMIC DNA]</scope>
    <source>
        <strain evidence="2 3">DSM 108380</strain>
    </source>
</reference>
<evidence type="ECO:0000256" key="1">
    <source>
        <dbReference type="ARBA" id="ARBA00038476"/>
    </source>
</evidence>
<evidence type="ECO:0000313" key="3">
    <source>
        <dbReference type="Proteomes" id="UP000566819"/>
    </source>
</evidence>
<dbReference type="Proteomes" id="UP000566819">
    <property type="component" value="Unassembled WGS sequence"/>
</dbReference>
<keyword evidence="3" id="KW-1185">Reference proteome</keyword>
<accession>A0A8H4RY23</accession>
<dbReference type="OrthoDB" id="265761at2759"/>
<sequence>MASATRLPLKSILFTASLVVGVGASRLRLRTLLLNTFTGPGKYSRIAAFLVILANFKNFPFVWHYRVWGAILRHCLFNKPNIPPLLAPSALFAPVISTSRSPLYECDYNFHKSNSTYFSDLDVTRSHMVCALLQPGIAELQQNRRSKLVLDKDGKPVLGKWGIMLGSVMCSFKREIGIYEGYEMWSRLLCWDRKWIYIVTHFVKKGTVKPSAYILEDGSWLGKKGYKKVNGAAKSAEIDEKAIFASAVSKYVVKLGRLTIHPEVLLNASGVLPPRPGGWATMTGVSGESTPSGEVTPETLKVEANGTAEIGATTEEWDWKRVEAQNKKGLTFAVHFAALDELHHEYSGSREPALGSFSTPLSICFDPPPAETWTALEDFELGEALVFGAVLFAAELAEVIVEDIDEAKVVDAPVMAEDADDIDEVVDEELPPATKAQI</sequence>
<dbReference type="SUPFAM" id="SSF54637">
    <property type="entry name" value="Thioesterase/thiol ester dehydrase-isomerase"/>
    <property type="match status" value="1"/>
</dbReference>
<dbReference type="Pfam" id="PF13279">
    <property type="entry name" value="4HBT_2"/>
    <property type="match status" value="1"/>
</dbReference>
<dbReference type="AlphaFoldDB" id="A0A8H4RY23"/>
<evidence type="ECO:0000313" key="2">
    <source>
        <dbReference type="EMBL" id="KAF4637236.1"/>
    </source>
</evidence>
<organism evidence="2 3">
    <name type="scientific">Cudoniella acicularis</name>
    <dbReference type="NCBI Taxonomy" id="354080"/>
    <lineage>
        <taxon>Eukaryota</taxon>
        <taxon>Fungi</taxon>
        <taxon>Dikarya</taxon>
        <taxon>Ascomycota</taxon>
        <taxon>Pezizomycotina</taxon>
        <taxon>Leotiomycetes</taxon>
        <taxon>Helotiales</taxon>
        <taxon>Tricladiaceae</taxon>
        <taxon>Cudoniella</taxon>
    </lineage>
</organism>
<comment type="similarity">
    <text evidence="1">Belongs to the lcsJ thioesterase family.</text>
</comment>
<comment type="caution">
    <text evidence="2">The sequence shown here is derived from an EMBL/GenBank/DDBJ whole genome shotgun (WGS) entry which is preliminary data.</text>
</comment>
<dbReference type="PANTHER" id="PTHR12475">
    <property type="match status" value="1"/>
</dbReference>
<proteinExistence type="inferred from homology"/>
<dbReference type="EMBL" id="JAAMPI010000030">
    <property type="protein sequence ID" value="KAF4637236.1"/>
    <property type="molecule type" value="Genomic_DNA"/>
</dbReference>
<dbReference type="InterPro" id="IPR029069">
    <property type="entry name" value="HotDog_dom_sf"/>
</dbReference>
<name>A0A8H4RY23_9HELO</name>
<dbReference type="PANTHER" id="PTHR12475:SF4">
    <property type="entry name" value="PROTEIN THEM6"/>
    <property type="match status" value="1"/>
</dbReference>
<protein>
    <submittedName>
        <fullName evidence="2">Uncharacterized protein</fullName>
    </submittedName>
</protein>
<dbReference type="InterPro" id="IPR051490">
    <property type="entry name" value="THEM6_lcsJ_thioesterase"/>
</dbReference>